<dbReference type="PANTHER" id="PTHR21499:SF68">
    <property type="entry name" value="ASPARTOKINASE 2"/>
    <property type="match status" value="1"/>
</dbReference>
<sequence length="410" mass="44438">MQTIIAKFGGPAIATAEKIRNVAKKVIKEQASGINLVVVVSSMASIRRELRQFAHDITDEPSKREMDVLIATGAQMTSALLTMAIQELGGKAVSLTGWQAGIKTNDTHRNARVEDVDVKRIKSHLAQGEIVVVSGFQGITEVHDITTLGKGGSETSAVALAVALEAERVDIYSNVDGIFTADPQIVEHARMLPEISYDEMLEFANLGAHILHPRAVELAKKYEIPLVIRSNERDVDGTLIKGDVEMEKNLIVRGVAYESDIIRLTIGYDSYETASLAEVFHALAEHEINVDIIVQAVIDGIKPTISFTIAKEEFAESLRVLEVSKLSLGFSFADFEVGLAKVSIVGSGMVSNPGVAARMFARLGKEHIPVKMVSTSEIKVSVVVPQDEMVRAANALHDEFNLAILEISAS</sequence>
<keyword evidence="5" id="KW-0547">Nucleotide-binding</keyword>
<evidence type="ECO:0000256" key="5">
    <source>
        <dbReference type="ARBA" id="ARBA00022741"/>
    </source>
</evidence>
<evidence type="ECO:0000256" key="11">
    <source>
        <dbReference type="RuleBase" id="RU004249"/>
    </source>
</evidence>
<evidence type="ECO:0000256" key="7">
    <source>
        <dbReference type="ARBA" id="ARBA00022840"/>
    </source>
</evidence>
<dbReference type="Pfam" id="PF00696">
    <property type="entry name" value="AA_kinase"/>
    <property type="match status" value="1"/>
</dbReference>
<evidence type="ECO:0000256" key="1">
    <source>
        <dbReference type="ARBA" id="ARBA00003121"/>
    </source>
</evidence>
<evidence type="ECO:0000259" key="12">
    <source>
        <dbReference type="Pfam" id="PF00696"/>
    </source>
</evidence>
<evidence type="ECO:0000256" key="3">
    <source>
        <dbReference type="ARBA" id="ARBA00010122"/>
    </source>
</evidence>
<proteinExistence type="inferred from homology"/>
<dbReference type="InterPro" id="IPR001341">
    <property type="entry name" value="Asp_kinase"/>
</dbReference>
<accession>A0ABS9UD83</accession>
<dbReference type="SUPFAM" id="SSF53633">
    <property type="entry name" value="Carbamate kinase-like"/>
    <property type="match status" value="1"/>
</dbReference>
<dbReference type="EMBL" id="JAKZFC010000003">
    <property type="protein sequence ID" value="MCH7322301.1"/>
    <property type="molecule type" value="Genomic_DNA"/>
</dbReference>
<dbReference type="NCBIfam" id="NF005155">
    <property type="entry name" value="PRK06635.1-4"/>
    <property type="match status" value="1"/>
</dbReference>
<dbReference type="Pfam" id="PF22468">
    <property type="entry name" value="ACT_9"/>
    <property type="match status" value="1"/>
</dbReference>
<evidence type="ECO:0000256" key="4">
    <source>
        <dbReference type="ARBA" id="ARBA00022679"/>
    </source>
</evidence>
<evidence type="ECO:0000256" key="10">
    <source>
        <dbReference type="RuleBase" id="RU003448"/>
    </source>
</evidence>
<comment type="pathway">
    <text evidence="11">Amino-acid biosynthesis; L-methionine biosynthesis via de novo pathway; L-homoserine from L-aspartate: step 1/3.</text>
</comment>
<organism evidence="14 15">
    <name type="scientific">Solibacillus palustris</name>
    <dbReference type="NCBI Taxonomy" id="2908203"/>
    <lineage>
        <taxon>Bacteria</taxon>
        <taxon>Bacillati</taxon>
        <taxon>Bacillota</taxon>
        <taxon>Bacilli</taxon>
        <taxon>Bacillales</taxon>
        <taxon>Caryophanaceae</taxon>
        <taxon>Solibacillus</taxon>
    </lineage>
</organism>
<evidence type="ECO:0000259" key="13">
    <source>
        <dbReference type="Pfam" id="PF22468"/>
    </source>
</evidence>
<dbReference type="InterPro" id="IPR045865">
    <property type="entry name" value="ACT-like_dom_sf"/>
</dbReference>
<evidence type="ECO:0000313" key="15">
    <source>
        <dbReference type="Proteomes" id="UP001316087"/>
    </source>
</evidence>
<keyword evidence="11" id="KW-0028">Amino-acid biosynthesis</keyword>
<comment type="pathway">
    <text evidence="11">Amino-acid biosynthesis; L-threonine biosynthesis; L-threonine from L-aspartate: step 1/5.</text>
</comment>
<keyword evidence="4 10" id="KW-0808">Transferase</keyword>
<dbReference type="CDD" id="cd04913">
    <property type="entry name" value="ACT_AKii-LysC-BS-like_1"/>
    <property type="match status" value="1"/>
</dbReference>
<evidence type="ECO:0000256" key="8">
    <source>
        <dbReference type="ARBA" id="ARBA00022915"/>
    </source>
</evidence>
<keyword evidence="15" id="KW-1185">Reference proteome</keyword>
<reference evidence="14 15" key="1">
    <citation type="submission" date="2022-03" db="EMBL/GenBank/DDBJ databases">
        <authorList>
            <person name="Jo J.-H."/>
            <person name="Im W.-T."/>
        </authorList>
    </citation>
    <scope>NUCLEOTIDE SEQUENCE [LARGE SCALE GENOMIC DNA]</scope>
    <source>
        <strain evidence="14 15">MA9</strain>
    </source>
</reference>
<dbReference type="GO" id="GO:0004072">
    <property type="term" value="F:aspartate kinase activity"/>
    <property type="evidence" value="ECO:0007669"/>
    <property type="project" value="UniProtKB-EC"/>
</dbReference>
<dbReference type="PIRSF" id="PIRSF000726">
    <property type="entry name" value="Asp_kin"/>
    <property type="match status" value="1"/>
</dbReference>
<evidence type="ECO:0000256" key="6">
    <source>
        <dbReference type="ARBA" id="ARBA00022777"/>
    </source>
</evidence>
<dbReference type="CDD" id="cd04246">
    <property type="entry name" value="AAK_AK-DapG-like"/>
    <property type="match status" value="1"/>
</dbReference>
<comment type="catalytic activity">
    <reaction evidence="9 10">
        <text>L-aspartate + ATP = 4-phospho-L-aspartate + ADP</text>
        <dbReference type="Rhea" id="RHEA:23776"/>
        <dbReference type="ChEBI" id="CHEBI:29991"/>
        <dbReference type="ChEBI" id="CHEBI:30616"/>
        <dbReference type="ChEBI" id="CHEBI:57535"/>
        <dbReference type="ChEBI" id="CHEBI:456216"/>
        <dbReference type="EC" id="2.7.2.4"/>
    </reaction>
</comment>
<dbReference type="NCBIfam" id="NF005154">
    <property type="entry name" value="PRK06635.1-2"/>
    <property type="match status" value="1"/>
</dbReference>
<keyword evidence="8" id="KW-0220">Diaminopimelate biosynthesis</keyword>
<keyword evidence="6 10" id="KW-0418">Kinase</keyword>
<dbReference type="CDD" id="cd04923">
    <property type="entry name" value="ACT_AK-LysC-DapG-like_2"/>
    <property type="match status" value="1"/>
</dbReference>
<keyword evidence="7" id="KW-0067">ATP-binding</keyword>
<dbReference type="InterPro" id="IPR001048">
    <property type="entry name" value="Asp/Glu/Uridylate_kinase"/>
</dbReference>
<evidence type="ECO:0000256" key="2">
    <source>
        <dbReference type="ARBA" id="ARBA00004766"/>
    </source>
</evidence>
<dbReference type="Gene3D" id="3.30.2130.10">
    <property type="entry name" value="VC0802-like"/>
    <property type="match status" value="1"/>
</dbReference>
<feature type="domain" description="Aspartokinase ACT" evidence="13">
    <location>
        <begin position="342"/>
        <end position="400"/>
    </location>
</feature>
<comment type="caution">
    <text evidence="14">The sequence shown here is derived from an EMBL/GenBank/DDBJ whole genome shotgun (WGS) entry which is preliminary data.</text>
</comment>
<comment type="similarity">
    <text evidence="3 10">Belongs to the aspartokinase family.</text>
</comment>
<dbReference type="InterPro" id="IPR005260">
    <property type="entry name" value="Asp_kin_monofn"/>
</dbReference>
<dbReference type="SUPFAM" id="SSF55021">
    <property type="entry name" value="ACT-like"/>
    <property type="match status" value="2"/>
</dbReference>
<protein>
    <recommendedName>
        <fullName evidence="10">Aspartokinase</fullName>
        <ecNumber evidence="10">2.7.2.4</ecNumber>
    </recommendedName>
</protein>
<gene>
    <name evidence="14" type="ORF">LZ480_10405</name>
</gene>
<evidence type="ECO:0000256" key="9">
    <source>
        <dbReference type="ARBA" id="ARBA00047872"/>
    </source>
</evidence>
<evidence type="ECO:0000313" key="14">
    <source>
        <dbReference type="EMBL" id="MCH7322301.1"/>
    </source>
</evidence>
<feature type="domain" description="Aspartate/glutamate/uridylate kinase" evidence="12">
    <location>
        <begin position="3"/>
        <end position="230"/>
    </location>
</feature>
<dbReference type="NCBIfam" id="TIGR00657">
    <property type="entry name" value="asp_kinases"/>
    <property type="match status" value="1"/>
</dbReference>
<comment type="function">
    <text evidence="1">Catalyzes the phosphorylation of the beta-carboxyl group of aspartic acid with ATP to yield 4-phospho-L-aspartate, which is involved in the branched biosynthetic pathway leading to the biosynthesis of amino acids threonine, isoleucine and methionine.</text>
</comment>
<dbReference type="RefSeq" id="WP_241369363.1">
    <property type="nucleotide sequence ID" value="NZ_JAKZFC010000003.1"/>
</dbReference>
<dbReference type="PANTHER" id="PTHR21499">
    <property type="entry name" value="ASPARTATE KINASE"/>
    <property type="match status" value="1"/>
</dbReference>
<dbReference type="InterPro" id="IPR054352">
    <property type="entry name" value="ACT_Aspartokinase"/>
</dbReference>
<dbReference type="EC" id="2.7.2.4" evidence="10"/>
<dbReference type="Proteomes" id="UP001316087">
    <property type="component" value="Unassembled WGS sequence"/>
</dbReference>
<dbReference type="Gene3D" id="3.40.1160.10">
    <property type="entry name" value="Acetylglutamate kinase-like"/>
    <property type="match status" value="1"/>
</dbReference>
<name>A0ABS9UD83_9BACL</name>
<comment type="pathway">
    <text evidence="2 11">Amino-acid biosynthesis; L-lysine biosynthesis via DAP pathway; (S)-tetrahydrodipicolinate from L-aspartate: step 1/4.</text>
</comment>
<dbReference type="InterPro" id="IPR036393">
    <property type="entry name" value="AceGlu_kinase-like_sf"/>
</dbReference>